<comment type="caution">
    <text evidence="3">The sequence shown here is derived from an EMBL/GenBank/DDBJ whole genome shotgun (WGS) entry which is preliminary data.</text>
</comment>
<proteinExistence type="predicted"/>
<evidence type="ECO:0000259" key="2">
    <source>
        <dbReference type="Pfam" id="PF13372"/>
    </source>
</evidence>
<feature type="chain" id="PRO_5003272354" description="Alginate export domain-containing protein" evidence="1">
    <location>
        <begin position="29"/>
        <end position="428"/>
    </location>
</feature>
<dbReference type="InterPro" id="IPR025388">
    <property type="entry name" value="Alginate_export_dom"/>
</dbReference>
<keyword evidence="4" id="KW-1185">Reference proteome</keyword>
<reference evidence="3 4" key="1">
    <citation type="journal article" date="2012" name="J. Bacteriol.">
        <title>Draft Genome Sequence of Novosphingobium nitrogenifigens Y88T.</title>
        <authorList>
            <person name="Strabala T.J."/>
            <person name="Macdonald L."/>
            <person name="Liu V."/>
            <person name="Smit A.M."/>
        </authorList>
    </citation>
    <scope>NUCLEOTIDE SEQUENCE [LARGE SCALE GENOMIC DNA]</scope>
    <source>
        <strain evidence="3 4">DSM 19370</strain>
    </source>
</reference>
<dbReference type="InParanoid" id="F1Z354"/>
<organism evidence="3 4">
    <name type="scientific">Novosphingobium nitrogenifigens DSM 19370</name>
    <dbReference type="NCBI Taxonomy" id="983920"/>
    <lineage>
        <taxon>Bacteria</taxon>
        <taxon>Pseudomonadati</taxon>
        <taxon>Pseudomonadota</taxon>
        <taxon>Alphaproteobacteria</taxon>
        <taxon>Sphingomonadales</taxon>
        <taxon>Sphingomonadaceae</taxon>
        <taxon>Novosphingobium</taxon>
    </lineage>
</organism>
<evidence type="ECO:0000256" key="1">
    <source>
        <dbReference type="SAM" id="SignalP"/>
    </source>
</evidence>
<accession>F1Z354</accession>
<dbReference type="Pfam" id="PF13372">
    <property type="entry name" value="Alginate_exp"/>
    <property type="match status" value="1"/>
</dbReference>
<dbReference type="Proteomes" id="UP000004728">
    <property type="component" value="Unassembled WGS sequence"/>
</dbReference>
<gene>
    <name evidence="3" type="ORF">Y88_3463</name>
</gene>
<sequence>MREIAMKYRWQALAATLAPVCLAGTAQAADAPKSFGDPITITDGTTIDPILDARLRFENVDTPTKGADALTFRARFGFEVKNAPSHLAFLAEGSGTTSIDGDYNGLSFIPAMANARYATVADPETIDLNRLQVQFRTKALGVTVGRQRINLDDQRWVGSSGWRQNEQTFDAARVEAGVGPVSIDATYAINQKTVFGSDAGPRRNYGGRFWFLGGTVKEGPFAVKGFAYLVDYNTEEQVPALAASLADTQTYGVRATAALSLTRKVKLNLIGSFARQSNYKQNPANYGVDYISGEGSLSYAGWTLDGGYELLGSDGKGHALQTPMATLHKFDGWADVFLTTPGNGLQDSYVGLSKALPKFKALPGLNAGFVWHRFDSDVGNLHYGNEWDASVGFRLGKVGLLAKYASFSASAPGFVDTTKYWLQAEYSF</sequence>
<evidence type="ECO:0000313" key="3">
    <source>
        <dbReference type="EMBL" id="EGD60959.1"/>
    </source>
</evidence>
<dbReference type="AlphaFoldDB" id="F1Z354"/>
<dbReference type="EMBL" id="AEWJ01000002">
    <property type="protein sequence ID" value="EGD60959.1"/>
    <property type="molecule type" value="Genomic_DNA"/>
</dbReference>
<feature type="domain" description="Alginate export" evidence="2">
    <location>
        <begin position="86"/>
        <end position="258"/>
    </location>
</feature>
<dbReference type="HOGENOM" id="CLU_045097_0_0_5"/>
<keyword evidence="1" id="KW-0732">Signal</keyword>
<protein>
    <recommendedName>
        <fullName evidence="2">Alginate export domain-containing protein</fullName>
    </recommendedName>
</protein>
<feature type="signal peptide" evidence="1">
    <location>
        <begin position="1"/>
        <end position="28"/>
    </location>
</feature>
<dbReference type="STRING" id="983920.Y88_3463"/>
<name>F1Z354_9SPHN</name>
<evidence type="ECO:0000313" key="4">
    <source>
        <dbReference type="Proteomes" id="UP000004728"/>
    </source>
</evidence>
<dbReference type="eggNOG" id="ENOG502Z7YP">
    <property type="taxonomic scope" value="Bacteria"/>
</dbReference>